<dbReference type="EnsemblPlants" id="OB12G13200.1">
    <property type="protein sequence ID" value="OB12G13200.1"/>
    <property type="gene ID" value="OB12G13200"/>
</dbReference>
<feature type="region of interest" description="Disordered" evidence="1">
    <location>
        <begin position="95"/>
        <end position="123"/>
    </location>
</feature>
<dbReference type="Proteomes" id="UP000006038">
    <property type="component" value="Chromosome 12"/>
</dbReference>
<gene>
    <name evidence="2" type="primary">LOC102705767</name>
</gene>
<evidence type="ECO:0000313" key="2">
    <source>
        <dbReference type="EnsemblPlants" id="OB12G13200.1"/>
    </source>
</evidence>
<reference evidence="2" key="2">
    <citation type="submission" date="2013-04" db="UniProtKB">
        <authorList>
            <consortium name="EnsemblPlants"/>
        </authorList>
    </citation>
    <scope>IDENTIFICATION</scope>
</reference>
<evidence type="ECO:0000256" key="1">
    <source>
        <dbReference type="SAM" id="MobiDB-lite"/>
    </source>
</evidence>
<dbReference type="PANTHER" id="PTHR33148:SF46">
    <property type="entry name" value="EMB|CAB85509.1"/>
    <property type="match status" value="1"/>
</dbReference>
<dbReference type="OrthoDB" id="1688863at2759"/>
<sequence length="123" mass="13350">MGNCLVIQDSRSKEIKIMSMDDGEILKLPPPPPPSSSSPLNAREVLGVVSDGVLPAAAVVRVKLVVSKQELRKMLLLHHDGLSMEDMVSSLVQKELADEADDEQESCSAWRPTLQSIPEGSVF</sequence>
<evidence type="ECO:0000313" key="3">
    <source>
        <dbReference type="Proteomes" id="UP000006038"/>
    </source>
</evidence>
<feature type="compositionally biased region" description="Polar residues" evidence="1">
    <location>
        <begin position="113"/>
        <end position="123"/>
    </location>
</feature>
<dbReference type="AlphaFoldDB" id="J3NBG2"/>
<keyword evidence="3" id="KW-1185">Reference proteome</keyword>
<dbReference type="KEGG" id="obr:102705767"/>
<dbReference type="HOGENOM" id="CLU_135250_0_0_1"/>
<reference evidence="2" key="1">
    <citation type="journal article" date="2013" name="Nat. Commun.">
        <title>Whole-genome sequencing of Oryza brachyantha reveals mechanisms underlying Oryza genome evolution.</title>
        <authorList>
            <person name="Chen J."/>
            <person name="Huang Q."/>
            <person name="Gao D."/>
            <person name="Wang J."/>
            <person name="Lang Y."/>
            <person name="Liu T."/>
            <person name="Li B."/>
            <person name="Bai Z."/>
            <person name="Luis Goicoechea J."/>
            <person name="Liang C."/>
            <person name="Chen C."/>
            <person name="Zhang W."/>
            <person name="Sun S."/>
            <person name="Liao Y."/>
            <person name="Zhang X."/>
            <person name="Yang L."/>
            <person name="Song C."/>
            <person name="Wang M."/>
            <person name="Shi J."/>
            <person name="Liu G."/>
            <person name="Liu J."/>
            <person name="Zhou H."/>
            <person name="Zhou W."/>
            <person name="Yu Q."/>
            <person name="An N."/>
            <person name="Chen Y."/>
            <person name="Cai Q."/>
            <person name="Wang B."/>
            <person name="Liu B."/>
            <person name="Min J."/>
            <person name="Huang Y."/>
            <person name="Wu H."/>
            <person name="Li Z."/>
            <person name="Zhang Y."/>
            <person name="Yin Y."/>
            <person name="Song W."/>
            <person name="Jiang J."/>
            <person name="Jackson S.A."/>
            <person name="Wing R.A."/>
            <person name="Wang J."/>
            <person name="Chen M."/>
        </authorList>
    </citation>
    <scope>NUCLEOTIDE SEQUENCE [LARGE SCALE GENOMIC DNA]</scope>
    <source>
        <strain evidence="2">cv. IRGC 101232</strain>
    </source>
</reference>
<proteinExistence type="predicted"/>
<dbReference type="eggNOG" id="ENOG502S17J">
    <property type="taxonomic scope" value="Eukaryota"/>
</dbReference>
<name>J3NBG2_ORYBR</name>
<organism evidence="2">
    <name type="scientific">Oryza brachyantha</name>
    <name type="common">malo sina</name>
    <dbReference type="NCBI Taxonomy" id="4533"/>
    <lineage>
        <taxon>Eukaryota</taxon>
        <taxon>Viridiplantae</taxon>
        <taxon>Streptophyta</taxon>
        <taxon>Embryophyta</taxon>
        <taxon>Tracheophyta</taxon>
        <taxon>Spermatophyta</taxon>
        <taxon>Magnoliopsida</taxon>
        <taxon>Liliopsida</taxon>
        <taxon>Poales</taxon>
        <taxon>Poaceae</taxon>
        <taxon>BOP clade</taxon>
        <taxon>Oryzoideae</taxon>
        <taxon>Oryzeae</taxon>
        <taxon>Oryzinae</taxon>
        <taxon>Oryza</taxon>
    </lineage>
</organism>
<dbReference type="GeneID" id="102705767"/>
<dbReference type="OMA" id="CLVIQDS"/>
<dbReference type="RefSeq" id="XP_006663825.1">
    <property type="nucleotide sequence ID" value="XM_006663762.3"/>
</dbReference>
<dbReference type="Gramene" id="OB12G13200.1">
    <property type="protein sequence ID" value="OB12G13200.1"/>
    <property type="gene ID" value="OB12G13200"/>
</dbReference>
<dbReference type="PANTHER" id="PTHR33148">
    <property type="entry name" value="PLASTID MOVEMENT IMPAIRED PROTEIN-RELATED"/>
    <property type="match status" value="1"/>
</dbReference>
<protein>
    <submittedName>
        <fullName evidence="2">Uncharacterized protein</fullName>
    </submittedName>
</protein>
<accession>J3NBG2</accession>